<dbReference type="InterPro" id="IPR039329">
    <property type="entry name" value="SIAE"/>
</dbReference>
<organism evidence="3 4">
    <name type="scientific">Pedobacter africanus</name>
    <dbReference type="NCBI Taxonomy" id="151894"/>
    <lineage>
        <taxon>Bacteria</taxon>
        <taxon>Pseudomonadati</taxon>
        <taxon>Bacteroidota</taxon>
        <taxon>Sphingobacteriia</taxon>
        <taxon>Sphingobacteriales</taxon>
        <taxon>Sphingobacteriaceae</taxon>
        <taxon>Pedobacter</taxon>
    </lineage>
</organism>
<sequence length="476" mass="53263">MNKITNLFTIVLLCAVVTRLEAKIKLSTVFGNHMVLQQLSNVTFKGYANANKRVKVTPGWNTKKYAVVADASGYFEITVPTPKAVAKPYEISFNDGEELLLKNVLIGEVWFCSGQSNMEMPVKGFRGQPVFGTLKHIVTANPNRKIRLYTVKRAWNTMPQAEGIAGEWKELSAKDLAEFSATAYFFGDMLEQSLGAPIGLVNCSWSMSKIEAWMDKESLAGVGGIRFPDIHQKEFEWAAGTPTLLWNAMVNPWKGFPLKGVIWYQGEANTANPALYKQLFAAMTKQWRIFFQAPEMPFYYVQLAPWQSGGKDLTDWAYFRQAQLELMNEIPNVGMAVTADLGSEVFIHPPHKIEVGQRLAYWALAKTYGKEGFSYSGPIFKSVSLKDAVAELTFDFGKDGLIPENEKITGFEIAGKDGVFKAAEAFILNGSDRVKVWCEQVKEPVEVRYCFRNYKIGNLCNNAGLPAAPFRTIINK</sequence>
<dbReference type="OrthoDB" id="9816001at2"/>
<gene>
    <name evidence="3" type="ORF">SAMN04488524_0681</name>
</gene>
<keyword evidence="1" id="KW-0378">Hydrolase</keyword>
<evidence type="ECO:0000313" key="3">
    <source>
        <dbReference type="EMBL" id="SMC47154.1"/>
    </source>
</evidence>
<protein>
    <submittedName>
        <fullName evidence="3">Sialate O-acetylesterase</fullName>
    </submittedName>
</protein>
<dbReference type="GO" id="GO:0005975">
    <property type="term" value="P:carbohydrate metabolic process"/>
    <property type="evidence" value="ECO:0007669"/>
    <property type="project" value="TreeGrafter"/>
</dbReference>
<dbReference type="InterPro" id="IPR013783">
    <property type="entry name" value="Ig-like_fold"/>
</dbReference>
<dbReference type="Proteomes" id="UP000192756">
    <property type="component" value="Unassembled WGS sequence"/>
</dbReference>
<evidence type="ECO:0000256" key="1">
    <source>
        <dbReference type="ARBA" id="ARBA00022801"/>
    </source>
</evidence>
<dbReference type="PANTHER" id="PTHR22901:SF0">
    <property type="entry name" value="SIALATE O-ACETYLESTERASE"/>
    <property type="match status" value="1"/>
</dbReference>
<dbReference type="EMBL" id="FWXT01000001">
    <property type="protein sequence ID" value="SMC47154.1"/>
    <property type="molecule type" value="Genomic_DNA"/>
</dbReference>
<evidence type="ECO:0000313" key="4">
    <source>
        <dbReference type="Proteomes" id="UP000192756"/>
    </source>
</evidence>
<evidence type="ECO:0000259" key="2">
    <source>
        <dbReference type="Pfam" id="PF03629"/>
    </source>
</evidence>
<dbReference type="GO" id="GO:0001681">
    <property type="term" value="F:sialate O-acetylesterase activity"/>
    <property type="evidence" value="ECO:0007669"/>
    <property type="project" value="InterPro"/>
</dbReference>
<dbReference type="PANTHER" id="PTHR22901">
    <property type="entry name" value="SIALATE O-ACETYLESTERASE"/>
    <property type="match status" value="1"/>
</dbReference>
<keyword evidence="4" id="KW-1185">Reference proteome</keyword>
<proteinExistence type="predicted"/>
<dbReference type="InterPro" id="IPR005181">
    <property type="entry name" value="SASA"/>
</dbReference>
<dbReference type="RefSeq" id="WP_084236997.1">
    <property type="nucleotide sequence ID" value="NZ_FWXT01000001.1"/>
</dbReference>
<dbReference type="InterPro" id="IPR036514">
    <property type="entry name" value="SGNH_hydro_sf"/>
</dbReference>
<name>A0A1W1ZFG7_9SPHI</name>
<feature type="domain" description="Sialate O-acetylesterase" evidence="2">
    <location>
        <begin position="108"/>
        <end position="361"/>
    </location>
</feature>
<dbReference type="STRING" id="151894.SAMN04488524_0681"/>
<reference evidence="4" key="1">
    <citation type="submission" date="2017-04" db="EMBL/GenBank/DDBJ databases">
        <authorList>
            <person name="Varghese N."/>
            <person name="Submissions S."/>
        </authorList>
    </citation>
    <scope>NUCLEOTIDE SEQUENCE [LARGE SCALE GENOMIC DNA]</scope>
    <source>
        <strain evidence="4">DSM 12126</strain>
    </source>
</reference>
<dbReference type="Gene3D" id="2.60.40.10">
    <property type="entry name" value="Immunoglobulins"/>
    <property type="match status" value="1"/>
</dbReference>
<dbReference type="Pfam" id="PF03629">
    <property type="entry name" value="SASA"/>
    <property type="match status" value="1"/>
</dbReference>
<dbReference type="Gene3D" id="3.40.50.1110">
    <property type="entry name" value="SGNH hydrolase"/>
    <property type="match status" value="1"/>
</dbReference>
<accession>A0A1W1ZFG7</accession>
<dbReference type="AlphaFoldDB" id="A0A1W1ZFG7"/>
<dbReference type="SUPFAM" id="SSF52266">
    <property type="entry name" value="SGNH hydrolase"/>
    <property type="match status" value="1"/>
</dbReference>